<keyword evidence="2" id="KW-0806">Transcription termination</keyword>
<dbReference type="FunFam" id="1.25.70.10:FF:000001">
    <property type="entry name" value="Mitochondrial transcription termination factor-like"/>
    <property type="match status" value="1"/>
</dbReference>
<organism evidence="4 5">
    <name type="scientific">Ficus carica</name>
    <name type="common">Common fig</name>
    <dbReference type="NCBI Taxonomy" id="3494"/>
    <lineage>
        <taxon>Eukaryota</taxon>
        <taxon>Viridiplantae</taxon>
        <taxon>Streptophyta</taxon>
        <taxon>Embryophyta</taxon>
        <taxon>Tracheophyta</taxon>
        <taxon>Spermatophyta</taxon>
        <taxon>Magnoliopsida</taxon>
        <taxon>eudicotyledons</taxon>
        <taxon>Gunneridae</taxon>
        <taxon>Pentapetalae</taxon>
        <taxon>rosids</taxon>
        <taxon>fabids</taxon>
        <taxon>Rosales</taxon>
        <taxon>Moraceae</taxon>
        <taxon>Ficeae</taxon>
        <taxon>Ficus</taxon>
    </lineage>
</organism>
<dbReference type="AlphaFoldDB" id="A0AA87ZZ41"/>
<dbReference type="SMART" id="SM00733">
    <property type="entry name" value="Mterf"/>
    <property type="match status" value="7"/>
</dbReference>
<keyword evidence="5" id="KW-1185">Reference proteome</keyword>
<sequence length="380" mass="43226">MIPFGCCNVTSKIVGFVGNPNVFSLRLFSSSSNQQSFTVSYLINSLGFSQQSALSVSKNVNFDTCEKPDKVIKLFKKYGFTQTQISRLLRGKPVLLVANSERNISPKLEFFDAKGVSWPLFAKTLSVFPSILARSLDKHIIPSYELFRNLIKSDEIAVAVVERYPDILIVNVEKVVAPKIDILREHGVPHSNIAKLILRNPQGCVSSSDQFRKTVEEVLEMGFDPKRLKFVRAFLALRSLSKSTWESKVDVYKKWGWSEEDFFNAFQSNPFCMRYSKDKIMASMDFFINRMGWMPYLIAKCPTIIGMSLKNRVDPRCSVFQVLLSKGLVKKDVSLNVLLIASEEKFLRKFVVPYEKQAPELLKLYKQKLDLSNGPLVGKE</sequence>
<dbReference type="PANTHER" id="PTHR13068:SF166">
    <property type="entry name" value="TRANSCRIPTION TERMINATION FACTOR MTERF15, MITOCHONDRIAL-LIKE"/>
    <property type="match status" value="1"/>
</dbReference>
<protein>
    <submittedName>
        <fullName evidence="4">Uncharacterized protein</fullName>
    </submittedName>
</protein>
<dbReference type="PANTHER" id="PTHR13068">
    <property type="entry name" value="CGI-12 PROTEIN-RELATED"/>
    <property type="match status" value="1"/>
</dbReference>
<dbReference type="GO" id="GO:0003676">
    <property type="term" value="F:nucleic acid binding"/>
    <property type="evidence" value="ECO:0007669"/>
    <property type="project" value="InterPro"/>
</dbReference>
<name>A0AA87ZZ41_FICCA</name>
<comment type="caution">
    <text evidence="4">The sequence shown here is derived from an EMBL/GenBank/DDBJ whole genome shotgun (WGS) entry which is preliminary data.</text>
</comment>
<dbReference type="InterPro" id="IPR038538">
    <property type="entry name" value="MTERF_sf"/>
</dbReference>
<evidence type="ECO:0000313" key="5">
    <source>
        <dbReference type="Proteomes" id="UP001187192"/>
    </source>
</evidence>
<reference evidence="4" key="1">
    <citation type="submission" date="2023-07" db="EMBL/GenBank/DDBJ databases">
        <title>draft genome sequence of fig (Ficus carica).</title>
        <authorList>
            <person name="Takahashi T."/>
            <person name="Nishimura K."/>
        </authorList>
    </citation>
    <scope>NUCLEOTIDE SEQUENCE</scope>
</reference>
<dbReference type="GO" id="GO:0006353">
    <property type="term" value="P:DNA-templated transcription termination"/>
    <property type="evidence" value="ECO:0007669"/>
    <property type="project" value="UniProtKB-KW"/>
</dbReference>
<evidence type="ECO:0000256" key="2">
    <source>
        <dbReference type="ARBA" id="ARBA00022472"/>
    </source>
</evidence>
<dbReference type="Pfam" id="PF02536">
    <property type="entry name" value="mTERF"/>
    <property type="match status" value="1"/>
</dbReference>
<evidence type="ECO:0000313" key="4">
    <source>
        <dbReference type="EMBL" id="GMN46484.1"/>
    </source>
</evidence>
<proteinExistence type="inferred from homology"/>
<evidence type="ECO:0000256" key="3">
    <source>
        <dbReference type="ARBA" id="ARBA00022946"/>
    </source>
</evidence>
<keyword evidence="2" id="KW-0805">Transcription regulation</keyword>
<dbReference type="Proteomes" id="UP001187192">
    <property type="component" value="Unassembled WGS sequence"/>
</dbReference>
<dbReference type="EMBL" id="BTGU01000023">
    <property type="protein sequence ID" value="GMN46484.1"/>
    <property type="molecule type" value="Genomic_DNA"/>
</dbReference>
<evidence type="ECO:0000256" key="1">
    <source>
        <dbReference type="ARBA" id="ARBA00007692"/>
    </source>
</evidence>
<accession>A0AA87ZZ41</accession>
<gene>
    <name evidence="4" type="ORF">TIFTF001_015668</name>
</gene>
<comment type="similarity">
    <text evidence="1">Belongs to the mTERF family.</text>
</comment>
<keyword evidence="3" id="KW-0809">Transit peptide</keyword>
<dbReference type="Gene3D" id="1.25.70.10">
    <property type="entry name" value="Transcription termination factor 3, mitochondrial"/>
    <property type="match status" value="1"/>
</dbReference>
<dbReference type="InterPro" id="IPR003690">
    <property type="entry name" value="MTERF"/>
</dbReference>
<keyword evidence="2" id="KW-0804">Transcription</keyword>